<keyword evidence="1" id="KW-1133">Transmembrane helix</keyword>
<keyword evidence="1" id="KW-0472">Membrane</keyword>
<protein>
    <submittedName>
        <fullName evidence="2">Uncharacterized protein</fullName>
    </submittedName>
</protein>
<name>A0A8S4C3W1_9ACAR</name>
<keyword evidence="1" id="KW-0812">Transmembrane</keyword>
<evidence type="ECO:0000313" key="2">
    <source>
        <dbReference type="EMBL" id="CAG7592466.1"/>
    </source>
</evidence>
<dbReference type="AlphaFoldDB" id="A0A8S4C3W1"/>
<keyword evidence="3" id="KW-1185">Reference proteome</keyword>
<organism evidence="2 3">
    <name type="scientific">Hyalomma marginatum</name>
    <dbReference type="NCBI Taxonomy" id="34627"/>
    <lineage>
        <taxon>Eukaryota</taxon>
        <taxon>Metazoa</taxon>
        <taxon>Ecdysozoa</taxon>
        <taxon>Arthropoda</taxon>
        <taxon>Chelicerata</taxon>
        <taxon>Arachnida</taxon>
        <taxon>Acari</taxon>
        <taxon>Parasitiformes</taxon>
        <taxon>Ixodida</taxon>
        <taxon>Ixodoidea</taxon>
        <taxon>Ixodidae</taxon>
        <taxon>Hyalomminae</taxon>
        <taxon>Hyalomma</taxon>
    </lineage>
</organism>
<accession>A0A8S4C3W1</accession>
<comment type="caution">
    <text evidence="2">The sequence shown here is derived from an EMBL/GenBank/DDBJ whole genome shotgun (WGS) entry which is preliminary data.</text>
</comment>
<dbReference type="Proteomes" id="UP000837675">
    <property type="component" value="Unassembled WGS sequence"/>
</dbReference>
<evidence type="ECO:0000313" key="3">
    <source>
        <dbReference type="Proteomes" id="UP000837675"/>
    </source>
</evidence>
<feature type="transmembrane region" description="Helical" evidence="1">
    <location>
        <begin position="117"/>
        <end position="137"/>
    </location>
</feature>
<proteinExistence type="predicted"/>
<gene>
    <name evidence="2" type="ORF">MHYMCMPASI_00569</name>
</gene>
<reference evidence="2" key="1">
    <citation type="submission" date="2021-06" db="EMBL/GenBank/DDBJ databases">
        <authorList>
            <person name="Nardi T."/>
            <person name="Nardi T."/>
        </authorList>
    </citation>
    <scope>NUCLEOTIDE SEQUENCE</scope>
</reference>
<sequence length="138" mass="16239">MQQINQGNLLEIINLLAKAQSITKQKYVAICALIEDELTLRVEKIIYNNRLRELIIKTFRRISERGIINSYLRILEKYNYFHNDLLQYRTAIKKLNDLQALLKDSDYALKKVNRSKVAGVAITVSYLLIFISFLHFIY</sequence>
<dbReference type="EMBL" id="CAJVAF010000270">
    <property type="protein sequence ID" value="CAG7592466.1"/>
    <property type="molecule type" value="Genomic_DNA"/>
</dbReference>
<evidence type="ECO:0000256" key="1">
    <source>
        <dbReference type="SAM" id="Phobius"/>
    </source>
</evidence>